<gene>
    <name evidence="12" type="primary">MPUL0F04620</name>
    <name evidence="12" type="ORF">METSCH_F04620</name>
</gene>
<keyword evidence="4 11" id="KW-0812">Transmembrane</keyword>
<dbReference type="PROSITE" id="PS00379">
    <property type="entry name" value="CDP_ALCOHOL_P_TRANSF"/>
    <property type="match status" value="1"/>
</dbReference>
<keyword evidence="3 10" id="KW-0808">Transferase</keyword>
<dbReference type="Proteomes" id="UP000292447">
    <property type="component" value="Chromosome VI"/>
</dbReference>
<organism evidence="12 13">
    <name type="scientific">Metschnikowia aff. pulcherrima</name>
    <dbReference type="NCBI Taxonomy" id="2163413"/>
    <lineage>
        <taxon>Eukaryota</taxon>
        <taxon>Fungi</taxon>
        <taxon>Dikarya</taxon>
        <taxon>Ascomycota</taxon>
        <taxon>Saccharomycotina</taxon>
        <taxon>Pichiomycetes</taxon>
        <taxon>Metschnikowiaceae</taxon>
        <taxon>Metschnikowia</taxon>
    </lineage>
</organism>
<evidence type="ECO:0000256" key="3">
    <source>
        <dbReference type="ARBA" id="ARBA00022679"/>
    </source>
</evidence>
<feature type="transmembrane region" description="Helical" evidence="11">
    <location>
        <begin position="108"/>
        <end position="127"/>
    </location>
</feature>
<protein>
    <submittedName>
        <fullName evidence="12">Cardiolipin synthase</fullName>
    </submittedName>
</protein>
<dbReference type="PANTHER" id="PTHR14269">
    <property type="entry name" value="CDP-DIACYLGLYCEROL--GLYCEROL-3-PHOSPHATE 3-PHOSPHATIDYLTRANSFERASE-RELATED"/>
    <property type="match status" value="1"/>
</dbReference>
<evidence type="ECO:0000256" key="6">
    <source>
        <dbReference type="ARBA" id="ARBA00023098"/>
    </source>
</evidence>
<keyword evidence="9" id="KW-1208">Phospholipid metabolism</keyword>
<evidence type="ECO:0000256" key="2">
    <source>
        <dbReference type="ARBA" id="ARBA00022516"/>
    </source>
</evidence>
<accession>A0A4P6XXQ0</accession>
<sequence>MLGLRLINPRVHPLTNALLRPSSPRCFRITQSALFRTNARHLEQVKVPPYNKKPTLDLDNKVNGSNNVAFKPKLDISTEIYTVPNMLTLSRIAATPFIGYFLATSQTVPAIAIFTYSCVTDFVDGYIARKYNMKSVLGSILDPAADKFLMTTCTVALAIPGLMPLYVASAIIGRDVILSFISFYIRYRSLPAPVTPGKFLDMSITTHTVHPNFLGKANTALQMFYIGGLVMKPAAESFLSLDLAGQFDWFGMIVAASTVCSGLSYVTGKNSFQSIINTRAK</sequence>
<evidence type="ECO:0000256" key="8">
    <source>
        <dbReference type="ARBA" id="ARBA00023209"/>
    </source>
</evidence>
<evidence type="ECO:0000256" key="1">
    <source>
        <dbReference type="ARBA" id="ARBA00004141"/>
    </source>
</evidence>
<feature type="transmembrane region" description="Helical" evidence="11">
    <location>
        <begin position="249"/>
        <end position="266"/>
    </location>
</feature>
<feature type="transmembrane region" description="Helical" evidence="11">
    <location>
        <begin position="148"/>
        <end position="172"/>
    </location>
</feature>
<name>A0A4P6XXQ0_9ASCO</name>
<evidence type="ECO:0000256" key="9">
    <source>
        <dbReference type="ARBA" id="ARBA00023264"/>
    </source>
</evidence>
<keyword evidence="2" id="KW-0444">Lipid biosynthesis</keyword>
<evidence type="ECO:0000256" key="4">
    <source>
        <dbReference type="ARBA" id="ARBA00022692"/>
    </source>
</evidence>
<evidence type="ECO:0000256" key="10">
    <source>
        <dbReference type="RuleBase" id="RU003750"/>
    </source>
</evidence>
<evidence type="ECO:0000256" key="7">
    <source>
        <dbReference type="ARBA" id="ARBA00023136"/>
    </source>
</evidence>
<dbReference type="GO" id="GO:0005739">
    <property type="term" value="C:mitochondrion"/>
    <property type="evidence" value="ECO:0007669"/>
    <property type="project" value="TreeGrafter"/>
</dbReference>
<dbReference type="STRING" id="2163413.A0A4P6XXQ0"/>
<keyword evidence="8" id="KW-0594">Phospholipid biosynthesis</keyword>
<evidence type="ECO:0000256" key="11">
    <source>
        <dbReference type="SAM" id="Phobius"/>
    </source>
</evidence>
<keyword evidence="13" id="KW-1185">Reference proteome</keyword>
<dbReference type="InterPro" id="IPR000462">
    <property type="entry name" value="CDP-OH_P_trans"/>
</dbReference>
<comment type="similarity">
    <text evidence="10">Belongs to the CDP-alcohol phosphatidyltransferase class-I family.</text>
</comment>
<keyword evidence="5 11" id="KW-1133">Transmembrane helix</keyword>
<dbReference type="GO" id="GO:0032049">
    <property type="term" value="P:cardiolipin biosynthetic process"/>
    <property type="evidence" value="ECO:0007669"/>
    <property type="project" value="TreeGrafter"/>
</dbReference>
<dbReference type="InterPro" id="IPR048254">
    <property type="entry name" value="CDP_ALCOHOL_P_TRANSF_CS"/>
</dbReference>
<evidence type="ECO:0000313" key="12">
    <source>
        <dbReference type="EMBL" id="QBM90874.1"/>
    </source>
</evidence>
<dbReference type="EMBL" id="CP034461">
    <property type="protein sequence ID" value="QBM90874.1"/>
    <property type="molecule type" value="Genomic_DNA"/>
</dbReference>
<dbReference type="Gene3D" id="1.20.120.1760">
    <property type="match status" value="1"/>
</dbReference>
<dbReference type="GO" id="GO:0016020">
    <property type="term" value="C:membrane"/>
    <property type="evidence" value="ECO:0007669"/>
    <property type="project" value="UniProtKB-SubCell"/>
</dbReference>
<keyword evidence="6" id="KW-0443">Lipid metabolism</keyword>
<dbReference type="AlphaFoldDB" id="A0A4P6XXQ0"/>
<dbReference type="GO" id="GO:0043337">
    <property type="term" value="F:cardiolipin synthase (CMP-forming)"/>
    <property type="evidence" value="ECO:0007669"/>
    <property type="project" value="TreeGrafter"/>
</dbReference>
<evidence type="ECO:0000313" key="13">
    <source>
        <dbReference type="Proteomes" id="UP000292447"/>
    </source>
</evidence>
<comment type="subcellular location">
    <subcellularLocation>
        <location evidence="1">Membrane</location>
        <topology evidence="1">Multi-pass membrane protein</topology>
    </subcellularLocation>
</comment>
<keyword evidence="7 11" id="KW-0472">Membrane</keyword>
<dbReference type="Pfam" id="PF01066">
    <property type="entry name" value="CDP-OH_P_transf"/>
    <property type="match status" value="1"/>
</dbReference>
<evidence type="ECO:0000256" key="5">
    <source>
        <dbReference type="ARBA" id="ARBA00022989"/>
    </source>
</evidence>
<proteinExistence type="inferred from homology"/>
<dbReference type="InterPro" id="IPR043130">
    <property type="entry name" value="CDP-OH_PTrfase_TM_dom"/>
</dbReference>
<reference evidence="13" key="1">
    <citation type="submission" date="2019-03" db="EMBL/GenBank/DDBJ databases">
        <title>Snf2 controls pulcherriminic acid biosynthesis and connects pigmentation and antifungal activity of the yeast Metschnikowia pulcherrima.</title>
        <authorList>
            <person name="Gore-Lloyd D."/>
            <person name="Sumann I."/>
            <person name="Brachmann A.O."/>
            <person name="Schneeberger K."/>
            <person name="Ortiz-Merino R.A."/>
            <person name="Moreno-Beltran M."/>
            <person name="Schlaefli M."/>
            <person name="Kirner P."/>
            <person name="Santos Kron A."/>
            <person name="Wolfe K.H."/>
            <person name="Piel J."/>
            <person name="Ahrens C.H."/>
            <person name="Henk D."/>
            <person name="Freimoser F.M."/>
        </authorList>
    </citation>
    <scope>NUCLEOTIDE SEQUENCE [LARGE SCALE GENOMIC DNA]</scope>
    <source>
        <strain evidence="13">APC 1.2</strain>
    </source>
</reference>
<dbReference type="InterPro" id="IPR050324">
    <property type="entry name" value="CDP-alcohol_PTase-I"/>
</dbReference>
<dbReference type="PANTHER" id="PTHR14269:SF60">
    <property type="entry name" value="CARDIOLIPIN SYNTHASE (CMP-FORMING)"/>
    <property type="match status" value="1"/>
</dbReference>